<dbReference type="SUPFAM" id="SSF51735">
    <property type="entry name" value="NAD(P)-binding Rossmann-fold domains"/>
    <property type="match status" value="1"/>
</dbReference>
<sequence length="235" mass="24592">SKGIGEAIARGMAEFGASVVVSSRKAEAVEQVAQAFRADGLEATGIAANMGRLDDIESLVDQCVAAYGGLDIIVNNAATNPVYGPIHKTDERAFDKIIDVNLKGPLFLCNRAHPILKERGGGSIMHISSIGGLIPEAGIGMYSVSKAALINLTKAMAQDWGKDGIRTNAICPGLIKTKFSEALWSDEANLNRFLRKIPLGRLGMSGDIAGLAVYLAGDASAYCSGGVYMVDGGYA</sequence>
<dbReference type="InterPro" id="IPR036291">
    <property type="entry name" value="NAD(P)-bd_dom_sf"/>
</dbReference>
<dbReference type="PRINTS" id="PR00081">
    <property type="entry name" value="GDHRDH"/>
</dbReference>
<dbReference type="AlphaFoldDB" id="A0A383DP02"/>
<accession>A0A383DP02</accession>
<feature type="non-terminal residue" evidence="2">
    <location>
        <position position="1"/>
    </location>
</feature>
<name>A0A383DP02_9ZZZZ</name>
<evidence type="ECO:0000256" key="1">
    <source>
        <dbReference type="ARBA" id="ARBA00006484"/>
    </source>
</evidence>
<dbReference type="EMBL" id="UINC01218816">
    <property type="protein sequence ID" value="SVE46003.1"/>
    <property type="molecule type" value="Genomic_DNA"/>
</dbReference>
<reference evidence="2" key="1">
    <citation type="submission" date="2018-05" db="EMBL/GenBank/DDBJ databases">
        <authorList>
            <person name="Lanie J.A."/>
            <person name="Ng W.-L."/>
            <person name="Kazmierczak K.M."/>
            <person name="Andrzejewski T.M."/>
            <person name="Davidsen T.M."/>
            <person name="Wayne K.J."/>
            <person name="Tettelin H."/>
            <person name="Glass J.I."/>
            <person name="Rusch D."/>
            <person name="Podicherti R."/>
            <person name="Tsui H.-C.T."/>
            <person name="Winkler M.E."/>
        </authorList>
    </citation>
    <scope>NUCLEOTIDE SEQUENCE</scope>
</reference>
<dbReference type="Gene3D" id="3.40.50.720">
    <property type="entry name" value="NAD(P)-binding Rossmann-like Domain"/>
    <property type="match status" value="1"/>
</dbReference>
<dbReference type="FunFam" id="3.40.50.720:FF:000084">
    <property type="entry name" value="Short-chain dehydrogenase reductase"/>
    <property type="match status" value="1"/>
</dbReference>
<dbReference type="PRINTS" id="PR00080">
    <property type="entry name" value="SDRFAMILY"/>
</dbReference>
<dbReference type="InterPro" id="IPR020904">
    <property type="entry name" value="Sc_DH/Rdtase_CS"/>
</dbReference>
<organism evidence="2">
    <name type="scientific">marine metagenome</name>
    <dbReference type="NCBI Taxonomy" id="408172"/>
    <lineage>
        <taxon>unclassified sequences</taxon>
        <taxon>metagenomes</taxon>
        <taxon>ecological metagenomes</taxon>
    </lineage>
</organism>
<dbReference type="InterPro" id="IPR002347">
    <property type="entry name" value="SDR_fam"/>
</dbReference>
<dbReference type="Pfam" id="PF13561">
    <property type="entry name" value="adh_short_C2"/>
    <property type="match status" value="1"/>
</dbReference>
<protein>
    <recommendedName>
        <fullName evidence="3">Short-chain dehydrogenase</fullName>
    </recommendedName>
</protein>
<dbReference type="PANTHER" id="PTHR43943">
    <property type="entry name" value="DEHYDROGENASE/REDUCTASE (SDR FAMILY) MEMBER 4"/>
    <property type="match status" value="1"/>
</dbReference>
<dbReference type="NCBIfam" id="NF005559">
    <property type="entry name" value="PRK07231.1"/>
    <property type="match status" value="1"/>
</dbReference>
<evidence type="ECO:0008006" key="3">
    <source>
        <dbReference type="Google" id="ProtNLM"/>
    </source>
</evidence>
<feature type="non-terminal residue" evidence="2">
    <location>
        <position position="235"/>
    </location>
</feature>
<gene>
    <name evidence="2" type="ORF">METZ01_LOCUS498857</name>
</gene>
<dbReference type="PROSITE" id="PS00061">
    <property type="entry name" value="ADH_SHORT"/>
    <property type="match status" value="1"/>
</dbReference>
<proteinExistence type="inferred from homology"/>
<dbReference type="PANTHER" id="PTHR43943:SF2">
    <property type="entry name" value="DEHYDROGENASE_REDUCTASE 4"/>
    <property type="match status" value="1"/>
</dbReference>
<evidence type="ECO:0000313" key="2">
    <source>
        <dbReference type="EMBL" id="SVE46003.1"/>
    </source>
</evidence>
<comment type="similarity">
    <text evidence="1">Belongs to the short-chain dehydrogenases/reductases (SDR) family.</text>
</comment>